<organism evidence="2 3">
    <name type="scientific">Candidatus Phytoplasma pini</name>
    <dbReference type="NCBI Taxonomy" id="267362"/>
    <lineage>
        <taxon>Bacteria</taxon>
        <taxon>Bacillati</taxon>
        <taxon>Mycoplasmatota</taxon>
        <taxon>Mollicutes</taxon>
        <taxon>Acholeplasmatales</taxon>
        <taxon>Acholeplasmataceae</taxon>
        <taxon>Candidatus Phytoplasma</taxon>
    </lineage>
</organism>
<reference evidence="2 3" key="1">
    <citation type="submission" date="2019-06" db="EMBL/GenBank/DDBJ databases">
        <title>Draft Genome Sequence of Candidatus Phytoplasma pini-Related Strain MDPP: A Resource for Comparative Genomics of Gymnosperm-infecting Phytoplasmas.</title>
        <authorList>
            <person name="Cai W."/>
            <person name="Costanzo S."/>
            <person name="Shao J."/>
            <person name="Zhao Y."/>
            <person name="Davis R."/>
        </authorList>
    </citation>
    <scope>NUCLEOTIDE SEQUENCE [LARGE SCALE GENOMIC DNA]</scope>
    <source>
        <strain evidence="2 3">MDPP</strain>
    </source>
</reference>
<feature type="transmembrane region" description="Helical" evidence="1">
    <location>
        <begin position="27"/>
        <end position="47"/>
    </location>
</feature>
<dbReference type="AlphaFoldDB" id="A0A559KIZ1"/>
<protein>
    <submittedName>
        <fullName evidence="2">Uncharacterized protein</fullName>
    </submittedName>
</protein>
<sequence length="121" mass="14004">MNGNYNFNNNSRRNYYNRIRRYMKEEMLLAFVGIGVVIVMVLVFFFGTAHINSHQFKGFLTIDIPTRSVGIREKYYYTDPATKLKKFGGSLVKVNGEFSKDYYSEAVESGNPIQINKPILK</sequence>
<evidence type="ECO:0000256" key="1">
    <source>
        <dbReference type="SAM" id="Phobius"/>
    </source>
</evidence>
<comment type="caution">
    <text evidence="2">The sequence shown here is derived from an EMBL/GenBank/DDBJ whole genome shotgun (WGS) entry which is preliminary data.</text>
</comment>
<evidence type="ECO:0000313" key="3">
    <source>
        <dbReference type="Proteomes" id="UP000320078"/>
    </source>
</evidence>
<dbReference type="EMBL" id="VIAE01000013">
    <property type="protein sequence ID" value="TVY12100.1"/>
    <property type="molecule type" value="Genomic_DNA"/>
</dbReference>
<dbReference type="Proteomes" id="UP000320078">
    <property type="component" value="Unassembled WGS sequence"/>
</dbReference>
<dbReference type="RefSeq" id="WP_144658555.1">
    <property type="nucleotide sequence ID" value="NZ_VIAE01000013.1"/>
</dbReference>
<gene>
    <name evidence="2" type="ORF">MDPP_00365</name>
</gene>
<name>A0A559KIZ1_9MOLU</name>
<accession>A0A559KIZ1</accession>
<keyword evidence="1" id="KW-0472">Membrane</keyword>
<keyword evidence="3" id="KW-1185">Reference proteome</keyword>
<proteinExistence type="predicted"/>
<keyword evidence="1" id="KW-1133">Transmembrane helix</keyword>
<keyword evidence="1" id="KW-0812">Transmembrane</keyword>
<evidence type="ECO:0000313" key="2">
    <source>
        <dbReference type="EMBL" id="TVY12100.1"/>
    </source>
</evidence>